<dbReference type="AlphaFoldDB" id="D6XUH0"/>
<dbReference type="eggNOG" id="COG3180">
    <property type="taxonomic scope" value="Bacteria"/>
</dbReference>
<keyword evidence="1" id="KW-0472">Membrane</keyword>
<dbReference type="PANTHER" id="PTHR38457:SF1">
    <property type="entry name" value="REGULATOR ABRB-RELATED"/>
    <property type="match status" value="1"/>
</dbReference>
<keyword evidence="3" id="KW-1185">Reference proteome</keyword>
<dbReference type="Pfam" id="PF05145">
    <property type="entry name" value="AbrB"/>
    <property type="match status" value="1"/>
</dbReference>
<dbReference type="STRING" id="439292.Bsel_1952"/>
<feature type="transmembrane region" description="Helical" evidence="1">
    <location>
        <begin position="85"/>
        <end position="106"/>
    </location>
</feature>
<dbReference type="EMBL" id="CP001791">
    <property type="protein sequence ID" value="ADH99456.1"/>
    <property type="molecule type" value="Genomic_DNA"/>
</dbReference>
<dbReference type="OrthoDB" id="5460360at2"/>
<dbReference type="GO" id="GO:0016020">
    <property type="term" value="C:membrane"/>
    <property type="evidence" value="ECO:0007669"/>
    <property type="project" value="InterPro"/>
</dbReference>
<dbReference type="NCBIfam" id="TIGR03082">
    <property type="entry name" value="Gneg_AbrB_dup"/>
    <property type="match status" value="1"/>
</dbReference>
<dbReference type="PANTHER" id="PTHR38457">
    <property type="entry name" value="REGULATOR ABRB-RELATED"/>
    <property type="match status" value="1"/>
</dbReference>
<keyword evidence="1" id="KW-0812">Transmembrane</keyword>
<organism evidence="2 3">
    <name type="scientific">Bacillus selenitireducens (strain ATCC 700615 / DSM 15326 / MLS10)</name>
    <dbReference type="NCBI Taxonomy" id="439292"/>
    <lineage>
        <taxon>Bacteria</taxon>
        <taxon>Bacillati</taxon>
        <taxon>Bacillota</taxon>
        <taxon>Bacilli</taxon>
        <taxon>Bacillales</taxon>
        <taxon>Bacillaceae</taxon>
        <taxon>Salisediminibacterium</taxon>
    </lineage>
</organism>
<evidence type="ECO:0000313" key="3">
    <source>
        <dbReference type="Proteomes" id="UP000000271"/>
    </source>
</evidence>
<proteinExistence type="predicted"/>
<dbReference type="KEGG" id="bse:Bsel_1952"/>
<feature type="transmembrane region" description="Helical" evidence="1">
    <location>
        <begin position="9"/>
        <end position="28"/>
    </location>
</feature>
<evidence type="ECO:0000313" key="2">
    <source>
        <dbReference type="EMBL" id="ADH99456.1"/>
    </source>
</evidence>
<dbReference type="InterPro" id="IPR007820">
    <property type="entry name" value="AbrB_fam"/>
</dbReference>
<name>D6XUH0_BACIE</name>
<evidence type="ECO:0000256" key="1">
    <source>
        <dbReference type="SAM" id="Phobius"/>
    </source>
</evidence>
<reference evidence="2" key="1">
    <citation type="submission" date="2009-10" db="EMBL/GenBank/DDBJ databases">
        <title>Complete sequence of Bacillus selenitireducens MLS10.</title>
        <authorList>
            <consortium name="US DOE Joint Genome Institute"/>
            <person name="Lucas S."/>
            <person name="Copeland A."/>
            <person name="Lapidus A."/>
            <person name="Glavina del Rio T."/>
            <person name="Dalin E."/>
            <person name="Tice H."/>
            <person name="Bruce D."/>
            <person name="Goodwin L."/>
            <person name="Pitluck S."/>
            <person name="Sims D."/>
            <person name="Brettin T."/>
            <person name="Detter J.C."/>
            <person name="Han C."/>
            <person name="Larimer F."/>
            <person name="Land M."/>
            <person name="Hauser L."/>
            <person name="Kyrpides N."/>
            <person name="Ovchinnikova G."/>
            <person name="Stolz J."/>
        </authorList>
    </citation>
    <scope>NUCLEOTIDE SEQUENCE [LARGE SCALE GENOMIC DNA]</scope>
    <source>
        <strain evidence="2">MLS10</strain>
    </source>
</reference>
<dbReference type="InterPro" id="IPR017516">
    <property type="entry name" value="AbrB_dup"/>
</dbReference>
<keyword evidence="1" id="KW-1133">Transmembrane helix</keyword>
<dbReference type="RefSeq" id="WP_013172878.1">
    <property type="nucleotide sequence ID" value="NC_014219.1"/>
</dbReference>
<feature type="transmembrane region" description="Helical" evidence="1">
    <location>
        <begin position="141"/>
        <end position="164"/>
    </location>
</feature>
<gene>
    <name evidence="2" type="ordered locus">Bsel_1952</name>
</gene>
<protein>
    <submittedName>
        <fullName evidence="2">Membrane protein AbrB duplication</fullName>
    </submittedName>
</protein>
<dbReference type="GO" id="GO:0010468">
    <property type="term" value="P:regulation of gene expression"/>
    <property type="evidence" value="ECO:0007669"/>
    <property type="project" value="InterPro"/>
</dbReference>
<feature type="transmembrane region" description="Helical" evidence="1">
    <location>
        <begin position="60"/>
        <end position="79"/>
    </location>
</feature>
<dbReference type="HOGENOM" id="CLU_1599417_0_0_9"/>
<accession>D6XUH0</accession>
<dbReference type="Proteomes" id="UP000000271">
    <property type="component" value="Chromosome"/>
</dbReference>
<sequence length="166" mass="18109">MSVSLVRSLLMTLATALTGAALFSLLSLPLPWMLGPLTAVMTLQAVIGQTLYWHPMIKNAGLIILGISFGLYFTIDTIVMTLPYFPIYIAMTFVLIAISVSLSYALTKLIPIDPASSIFGSIPGGLTEMVITSQSFHANQAFVTVFQTIRLVIVLFFVPFFIFIPV</sequence>